<dbReference type="Pfam" id="PF00722">
    <property type="entry name" value="Glyco_hydro_16"/>
    <property type="match status" value="1"/>
</dbReference>
<dbReference type="SUPFAM" id="SSF49899">
    <property type="entry name" value="Concanavalin A-like lectins/glucanases"/>
    <property type="match status" value="1"/>
</dbReference>
<dbReference type="EMBL" id="KZ805727">
    <property type="protein sequence ID" value="PVH92076.1"/>
    <property type="molecule type" value="Genomic_DNA"/>
</dbReference>
<gene>
    <name evidence="3" type="ORF">DM02DRAFT_544479</name>
</gene>
<dbReference type="STRING" id="97972.A0A2V1D229"/>
<keyword evidence="1" id="KW-0472">Membrane</keyword>
<keyword evidence="1" id="KW-0812">Transmembrane</keyword>
<evidence type="ECO:0000256" key="1">
    <source>
        <dbReference type="SAM" id="Phobius"/>
    </source>
</evidence>
<dbReference type="AlphaFoldDB" id="A0A2V1D229"/>
<dbReference type="PROSITE" id="PS51762">
    <property type="entry name" value="GH16_2"/>
    <property type="match status" value="1"/>
</dbReference>
<dbReference type="GO" id="GO:0005975">
    <property type="term" value="P:carbohydrate metabolic process"/>
    <property type="evidence" value="ECO:0007669"/>
    <property type="project" value="InterPro"/>
</dbReference>
<dbReference type="PANTHER" id="PTHR10963:SF62">
    <property type="entry name" value="GLUCAN 1,3-BETA-GLUCOSIDASE"/>
    <property type="match status" value="1"/>
</dbReference>
<sequence>MNAKDKWHTIIPLLGLALGMCLAGILVWDGVRSVSNYKYCTVLDEDFSQGFRSDVWTREVQVGGFGNGQFEQTTASDENSFVKNGILYIKPTLQNSSLVETDGTIIDLRNAGCTGTHWWDCVATTNTTNGTIVNPVRSARLTTRLNASIMFGRVEVEAKLPQGDWLWPAIWMLPRDNVYGEWPRSGELDIAESRGNNYTYHQGGNNIVSSTLHYGPDSDNDGWWRNNVKRKASHTTFSSGFNTFGVEWTPNYIFTYVNSRLVQTLYHPLTSPLWSPSHFPYISRNGTRLTNPWAISRNPNKAPFDQPFYLVLSLAVGATNGWFEDGESGKPWVDASAGAKRDFWRARGEWGRSWGCGSVMQVRRVRMWQQVGWEGCREEDGVRVF</sequence>
<protein>
    <submittedName>
        <fullName evidence="3">Glycoside hydrolase family 16 protein</fullName>
    </submittedName>
</protein>
<dbReference type="Gene3D" id="2.60.120.200">
    <property type="match status" value="1"/>
</dbReference>
<dbReference type="InterPro" id="IPR000757">
    <property type="entry name" value="Beta-glucanase-like"/>
</dbReference>
<evidence type="ECO:0000313" key="4">
    <source>
        <dbReference type="Proteomes" id="UP000244855"/>
    </source>
</evidence>
<feature type="domain" description="GH16" evidence="2">
    <location>
        <begin position="45"/>
        <end position="373"/>
    </location>
</feature>
<accession>A0A2V1D229</accession>
<organism evidence="3 4">
    <name type="scientific">Periconia macrospinosa</name>
    <dbReference type="NCBI Taxonomy" id="97972"/>
    <lineage>
        <taxon>Eukaryota</taxon>
        <taxon>Fungi</taxon>
        <taxon>Dikarya</taxon>
        <taxon>Ascomycota</taxon>
        <taxon>Pezizomycotina</taxon>
        <taxon>Dothideomycetes</taxon>
        <taxon>Pleosporomycetidae</taxon>
        <taxon>Pleosporales</taxon>
        <taxon>Massarineae</taxon>
        <taxon>Periconiaceae</taxon>
        <taxon>Periconia</taxon>
    </lineage>
</organism>
<evidence type="ECO:0000259" key="2">
    <source>
        <dbReference type="PROSITE" id="PS51762"/>
    </source>
</evidence>
<dbReference type="InterPro" id="IPR013320">
    <property type="entry name" value="ConA-like_dom_sf"/>
</dbReference>
<proteinExistence type="predicted"/>
<dbReference type="InterPro" id="IPR050546">
    <property type="entry name" value="Glycosyl_Hydrlase_16"/>
</dbReference>
<dbReference type="GO" id="GO:0004553">
    <property type="term" value="F:hydrolase activity, hydrolyzing O-glycosyl compounds"/>
    <property type="evidence" value="ECO:0007669"/>
    <property type="project" value="InterPro"/>
</dbReference>
<keyword evidence="4" id="KW-1185">Reference proteome</keyword>
<reference evidence="3 4" key="1">
    <citation type="journal article" date="2018" name="Sci. Rep.">
        <title>Comparative genomics provides insights into the lifestyle and reveals functional heterogeneity of dark septate endophytic fungi.</title>
        <authorList>
            <person name="Knapp D.G."/>
            <person name="Nemeth J.B."/>
            <person name="Barry K."/>
            <person name="Hainaut M."/>
            <person name="Henrissat B."/>
            <person name="Johnson J."/>
            <person name="Kuo A."/>
            <person name="Lim J.H.P."/>
            <person name="Lipzen A."/>
            <person name="Nolan M."/>
            <person name="Ohm R.A."/>
            <person name="Tamas L."/>
            <person name="Grigoriev I.V."/>
            <person name="Spatafora J.W."/>
            <person name="Nagy L.G."/>
            <person name="Kovacs G.M."/>
        </authorList>
    </citation>
    <scope>NUCLEOTIDE SEQUENCE [LARGE SCALE GENOMIC DNA]</scope>
    <source>
        <strain evidence="3 4">DSE2036</strain>
    </source>
</reference>
<evidence type="ECO:0000313" key="3">
    <source>
        <dbReference type="EMBL" id="PVH92076.1"/>
    </source>
</evidence>
<keyword evidence="3" id="KW-0378">Hydrolase</keyword>
<name>A0A2V1D229_9PLEO</name>
<feature type="transmembrane region" description="Helical" evidence="1">
    <location>
        <begin position="7"/>
        <end position="28"/>
    </location>
</feature>
<dbReference type="PANTHER" id="PTHR10963">
    <property type="entry name" value="GLYCOSYL HYDROLASE-RELATED"/>
    <property type="match status" value="1"/>
</dbReference>
<dbReference type="Proteomes" id="UP000244855">
    <property type="component" value="Unassembled WGS sequence"/>
</dbReference>
<dbReference type="OrthoDB" id="4781at2759"/>
<keyword evidence="1" id="KW-1133">Transmembrane helix</keyword>